<feature type="domain" description="VWFD" evidence="3">
    <location>
        <begin position="641"/>
        <end position="729"/>
    </location>
</feature>
<accession>A0A7L0UPA4</accession>
<dbReference type="PANTHER" id="PTHR11339">
    <property type="entry name" value="EXTRACELLULAR MATRIX GLYCOPROTEIN RELATED"/>
    <property type="match status" value="1"/>
</dbReference>
<feature type="non-terminal residue" evidence="4">
    <location>
        <position position="729"/>
    </location>
</feature>
<comment type="caution">
    <text evidence="4">The sequence shown here is derived from an EMBL/GenBank/DDBJ whole genome shotgun (WGS) entry which is preliminary data.</text>
</comment>
<dbReference type="GO" id="GO:0031012">
    <property type="term" value="C:extracellular matrix"/>
    <property type="evidence" value="ECO:0007669"/>
    <property type="project" value="TreeGrafter"/>
</dbReference>
<feature type="domain" description="VWFD" evidence="3">
    <location>
        <begin position="254"/>
        <end position="434"/>
    </location>
</feature>
<dbReference type="PANTHER" id="PTHR11339:SF373">
    <property type="entry name" value="VWFD DOMAIN-CONTAINING PROTEIN"/>
    <property type="match status" value="1"/>
</dbReference>
<feature type="non-terminal residue" evidence="4">
    <location>
        <position position="1"/>
    </location>
</feature>
<dbReference type="InterPro" id="IPR036084">
    <property type="entry name" value="Ser_inhib-like_sf"/>
</dbReference>
<dbReference type="Gene3D" id="2.10.25.10">
    <property type="entry name" value="Laminin"/>
    <property type="match status" value="2"/>
</dbReference>
<dbReference type="InterPro" id="IPR014853">
    <property type="entry name" value="VWF/SSPO/ZAN-like_Cys-rich_dom"/>
</dbReference>
<dbReference type="OrthoDB" id="3438930at2759"/>
<dbReference type="GO" id="GO:0005615">
    <property type="term" value="C:extracellular space"/>
    <property type="evidence" value="ECO:0007669"/>
    <property type="project" value="TreeGrafter"/>
</dbReference>
<evidence type="ECO:0000256" key="2">
    <source>
        <dbReference type="ARBA" id="ARBA00023180"/>
    </source>
</evidence>
<dbReference type="AlphaFoldDB" id="A0A7L0UPA4"/>
<dbReference type="SMART" id="SM00216">
    <property type="entry name" value="VWD"/>
    <property type="match status" value="1"/>
</dbReference>
<dbReference type="EMBL" id="VXAQ01005206">
    <property type="protein sequence ID" value="NXL68916.1"/>
    <property type="molecule type" value="Genomic_DNA"/>
</dbReference>
<keyword evidence="5" id="KW-1185">Reference proteome</keyword>
<organism evidence="4 5">
    <name type="scientific">Chordeiles acutipennis</name>
    <name type="common">Lesser nighthawk</name>
    <name type="synonym">Caprimulgus acutipennis</name>
    <dbReference type="NCBI Taxonomy" id="118183"/>
    <lineage>
        <taxon>Eukaryota</taxon>
        <taxon>Metazoa</taxon>
        <taxon>Chordata</taxon>
        <taxon>Craniata</taxon>
        <taxon>Vertebrata</taxon>
        <taxon>Euteleostomi</taxon>
        <taxon>Archelosauria</taxon>
        <taxon>Archosauria</taxon>
        <taxon>Dinosauria</taxon>
        <taxon>Saurischia</taxon>
        <taxon>Theropoda</taxon>
        <taxon>Coelurosauria</taxon>
        <taxon>Aves</taxon>
        <taxon>Neognathae</taxon>
        <taxon>Neoaves</taxon>
        <taxon>Strisores</taxon>
        <taxon>Caprimulgiformes</taxon>
        <taxon>Caprimulgidae</taxon>
        <taxon>Chordeilinae</taxon>
        <taxon>Chordeiles</taxon>
    </lineage>
</organism>
<dbReference type="Pfam" id="PF08742">
    <property type="entry name" value="C8"/>
    <property type="match status" value="2"/>
</dbReference>
<dbReference type="CDD" id="cd19941">
    <property type="entry name" value="TIL"/>
    <property type="match status" value="2"/>
</dbReference>
<dbReference type="Proteomes" id="UP000568556">
    <property type="component" value="Unassembled WGS sequence"/>
</dbReference>
<dbReference type="Pfam" id="PF01826">
    <property type="entry name" value="TIL"/>
    <property type="match status" value="2"/>
</dbReference>
<sequence length="729" mass="80682">MCGNANGDPQDDALKPDGHLAEDVVELGQSWKVTKEGCPCWDTCSGACGRCRWDKMAKYKGERSCGLITQRLGPFKRCHTTVDPNIFLKNCVYDLCVNDGLHLLLCQALQAYADICQEEGIIISDWRTLARCPFSCPKNSNYTLCGSPCPTTCNAAVMSSSTTCHPSTCVETCECHQGFVLDANECIPQDECGCLFEGRVHGLQEEFWGDDTCTQRCVCEVGSRRVVCRATSCRAGEECGVKDGVQGCYPKSYGTCTAVGTTHYETFDGQKFIFQGTCLYQLVGLCEKNQDLVDFQVLIQNGHHQGDEVLASIVLVMVKVYEKNIVISQEHPGKVTINDHLVNLPYHHEDKKIFIYRVGQEAVVEMDFGLTITYDWQSQVTVMAPSTYATTLCGLCGNYNGHVDDEMMLKNGQVTSNPDVFGHSWKMIDTPNCLELSMVECPTISKVLHHQKISKMGCGIIMQEDGPFGACHAHVDVNQYFQSCLHDFCLFPDREEVMCLVIARYTAACQAAGVSVERWRTDDFCSISCPTNSHYEICSQDFTQTCSSISSPVRCLERCREGCVCDDGFIFSGDECVLLSQCGCFHQGFYYKVEEIFFPTTREECQCQLGGTVKCQKISCPGGTEGKVIDGVYQCPSAPPGTCVVTGDHNYLSLDGLVFNISSTCSYILSETCTTDDDDDDDDDEVQPFVVKMEKQGRQKKKVSGIQALTLEVYGLTLTLMRGKRGTVM</sequence>
<dbReference type="Pfam" id="PF12714">
    <property type="entry name" value="TILa"/>
    <property type="match status" value="2"/>
</dbReference>
<keyword evidence="2" id="KW-0325">Glycoprotein</keyword>
<evidence type="ECO:0000313" key="5">
    <source>
        <dbReference type="Proteomes" id="UP000568556"/>
    </source>
</evidence>
<dbReference type="SUPFAM" id="SSF57567">
    <property type="entry name" value="Serine protease inhibitors"/>
    <property type="match status" value="2"/>
</dbReference>
<dbReference type="InterPro" id="IPR001846">
    <property type="entry name" value="VWF_type-D"/>
</dbReference>
<proteinExistence type="predicted"/>
<dbReference type="InterPro" id="IPR025615">
    <property type="entry name" value="TILa_dom"/>
</dbReference>
<gene>
    <name evidence="4" type="primary">Fcgbp_3</name>
    <name evidence="4" type="ORF">CHOACU_R01175</name>
</gene>
<evidence type="ECO:0000259" key="3">
    <source>
        <dbReference type="PROSITE" id="PS51233"/>
    </source>
</evidence>
<protein>
    <submittedName>
        <fullName evidence="4">FCGBP protein</fullName>
    </submittedName>
</protein>
<dbReference type="Pfam" id="PF00094">
    <property type="entry name" value="VWD"/>
    <property type="match status" value="2"/>
</dbReference>
<dbReference type="FunFam" id="2.10.25.10:FF:000055">
    <property type="entry name" value="alpha-tectorin isoform X1"/>
    <property type="match status" value="2"/>
</dbReference>
<feature type="domain" description="VWFD" evidence="3">
    <location>
        <begin position="1"/>
        <end position="39"/>
    </location>
</feature>
<reference evidence="4 5" key="1">
    <citation type="submission" date="2019-09" db="EMBL/GenBank/DDBJ databases">
        <title>Bird 10,000 Genomes (B10K) Project - Family phase.</title>
        <authorList>
            <person name="Zhang G."/>
        </authorList>
    </citation>
    <scope>NUCLEOTIDE SEQUENCE [LARGE SCALE GENOMIC DNA]</scope>
    <source>
        <strain evidence="4">B10K-DU-008-62</strain>
        <tissue evidence="4">Mixed tissue sample</tissue>
    </source>
</reference>
<dbReference type="SMART" id="SM00832">
    <property type="entry name" value="C8"/>
    <property type="match status" value="2"/>
</dbReference>
<evidence type="ECO:0000313" key="4">
    <source>
        <dbReference type="EMBL" id="NXL68916.1"/>
    </source>
</evidence>
<keyword evidence="1" id="KW-1015">Disulfide bond</keyword>
<name>A0A7L0UPA4_CHOAC</name>
<evidence type="ECO:0000256" key="1">
    <source>
        <dbReference type="ARBA" id="ARBA00023157"/>
    </source>
</evidence>
<dbReference type="InterPro" id="IPR002919">
    <property type="entry name" value="TIL_dom"/>
</dbReference>
<dbReference type="InterPro" id="IPR050780">
    <property type="entry name" value="Mucin_vWF_Thrombospondin_sf"/>
</dbReference>
<dbReference type="PROSITE" id="PS51233">
    <property type="entry name" value="VWFD"/>
    <property type="match status" value="3"/>
</dbReference>